<dbReference type="EC" id="6.3.2.5" evidence="3"/>
<comment type="function">
    <text evidence="4">Catalyzes two steps in the biosynthesis of coenzyme A. In the first step cysteine is conjugated to 4'-phosphopantothenate to form 4-phosphopantothenoylcysteine, in the latter compound is decarboxylated to form 4'-phosphopantotheine.</text>
</comment>
<keyword evidence="3 4" id="KW-0285">Flavoprotein</keyword>
<evidence type="ECO:0000313" key="8">
    <source>
        <dbReference type="Proteomes" id="UP000656813"/>
    </source>
</evidence>
<keyword evidence="3" id="KW-0460">Magnesium</keyword>
<dbReference type="RefSeq" id="WP_229745348.1">
    <property type="nucleotide sequence ID" value="NZ_BMFV01000001.1"/>
</dbReference>
<dbReference type="GO" id="GO:0004632">
    <property type="term" value="F:phosphopantothenate--cysteine ligase activity"/>
    <property type="evidence" value="ECO:0007669"/>
    <property type="project" value="UniProtKB-UniRule"/>
</dbReference>
<dbReference type="InterPro" id="IPR036551">
    <property type="entry name" value="Flavin_trans-like"/>
</dbReference>
<evidence type="ECO:0000256" key="4">
    <source>
        <dbReference type="RuleBase" id="RU364078"/>
    </source>
</evidence>
<dbReference type="Proteomes" id="UP000656813">
    <property type="component" value="Unassembled WGS sequence"/>
</dbReference>
<feature type="binding site" evidence="3">
    <location>
        <position position="284"/>
    </location>
    <ligand>
        <name>CTP</name>
        <dbReference type="ChEBI" id="CHEBI:37563"/>
    </ligand>
</feature>
<comment type="caution">
    <text evidence="3">Lacks conserved residue(s) required for the propagation of feature annotation.</text>
</comment>
<dbReference type="Gene3D" id="3.40.50.10300">
    <property type="entry name" value="CoaB-like"/>
    <property type="match status" value="1"/>
</dbReference>
<keyword evidence="2 3" id="KW-0456">Lyase</keyword>
<dbReference type="NCBIfam" id="TIGR00521">
    <property type="entry name" value="coaBC_dfp"/>
    <property type="match status" value="1"/>
</dbReference>
<evidence type="ECO:0000256" key="3">
    <source>
        <dbReference type="HAMAP-Rule" id="MF_02225"/>
    </source>
</evidence>
<evidence type="ECO:0000256" key="1">
    <source>
        <dbReference type="ARBA" id="ARBA00022793"/>
    </source>
</evidence>
<dbReference type="InterPro" id="IPR007085">
    <property type="entry name" value="DNA/pantothenate-metab_flavo_C"/>
</dbReference>
<evidence type="ECO:0000313" key="7">
    <source>
        <dbReference type="EMBL" id="GGH74753.1"/>
    </source>
</evidence>
<feature type="binding site" evidence="3">
    <location>
        <position position="342"/>
    </location>
    <ligand>
        <name>CTP</name>
        <dbReference type="ChEBI" id="CHEBI:37563"/>
    </ligand>
</feature>
<feature type="region of interest" description="Phosphopantothenate--cysteine ligase" evidence="3">
    <location>
        <begin position="196"/>
        <end position="408"/>
    </location>
</feature>
<comment type="pathway">
    <text evidence="3 4">Cofactor biosynthesis; coenzyme A biosynthesis; CoA from (R)-pantothenate: step 3/5.</text>
</comment>
<dbReference type="GO" id="GO:0010181">
    <property type="term" value="F:FMN binding"/>
    <property type="evidence" value="ECO:0007669"/>
    <property type="project" value="UniProtKB-UniRule"/>
</dbReference>
<dbReference type="InterPro" id="IPR035929">
    <property type="entry name" value="CoaB-like_sf"/>
</dbReference>
<evidence type="ECO:0000259" key="6">
    <source>
        <dbReference type="Pfam" id="PF04127"/>
    </source>
</evidence>
<feature type="binding site" evidence="3">
    <location>
        <position position="328"/>
    </location>
    <ligand>
        <name>CTP</name>
        <dbReference type="ChEBI" id="CHEBI:37563"/>
    </ligand>
</feature>
<comment type="catalytic activity">
    <reaction evidence="3 4">
        <text>(R)-4'-phosphopantothenate + L-cysteine + CTP = N-[(R)-4-phosphopantothenoyl]-L-cysteine + CMP + diphosphate + H(+)</text>
        <dbReference type="Rhea" id="RHEA:19397"/>
        <dbReference type="ChEBI" id="CHEBI:10986"/>
        <dbReference type="ChEBI" id="CHEBI:15378"/>
        <dbReference type="ChEBI" id="CHEBI:33019"/>
        <dbReference type="ChEBI" id="CHEBI:35235"/>
        <dbReference type="ChEBI" id="CHEBI:37563"/>
        <dbReference type="ChEBI" id="CHEBI:59458"/>
        <dbReference type="ChEBI" id="CHEBI:60377"/>
        <dbReference type="EC" id="6.3.2.5"/>
    </reaction>
</comment>
<feature type="domain" description="DNA/pantothenate metabolism flavoprotein C-terminal" evidence="6">
    <location>
        <begin position="191"/>
        <end position="399"/>
    </location>
</feature>
<dbReference type="GO" id="GO:0071513">
    <property type="term" value="C:phosphopantothenoylcysteine decarboxylase complex"/>
    <property type="evidence" value="ECO:0007669"/>
    <property type="project" value="TreeGrafter"/>
</dbReference>
<gene>
    <name evidence="3 7" type="primary">coaBC</name>
    <name evidence="7" type="ORF">GCM10007096_03280</name>
</gene>
<dbReference type="SUPFAM" id="SSF52507">
    <property type="entry name" value="Homo-oligomeric flavin-containing Cys decarboxylases, HFCD"/>
    <property type="match status" value="1"/>
</dbReference>
<dbReference type="Pfam" id="PF04127">
    <property type="entry name" value="DFP"/>
    <property type="match status" value="1"/>
</dbReference>
<comment type="cofactor">
    <cofactor evidence="3">
        <name>FMN</name>
        <dbReference type="ChEBI" id="CHEBI:58210"/>
    </cofactor>
    <text evidence="3">Binds 1 FMN per subunit.</text>
</comment>
<dbReference type="InterPro" id="IPR005252">
    <property type="entry name" value="CoaBC"/>
</dbReference>
<dbReference type="PANTHER" id="PTHR14359">
    <property type="entry name" value="HOMO-OLIGOMERIC FLAVIN CONTAINING CYS DECARBOXYLASE FAMILY"/>
    <property type="match status" value="1"/>
</dbReference>
<dbReference type="EMBL" id="BMFV01000001">
    <property type="protein sequence ID" value="GGH74753.1"/>
    <property type="molecule type" value="Genomic_DNA"/>
</dbReference>
<organism evidence="7 8">
    <name type="scientific">Pullulanibacillus pueri</name>
    <dbReference type="NCBI Taxonomy" id="1437324"/>
    <lineage>
        <taxon>Bacteria</taxon>
        <taxon>Bacillati</taxon>
        <taxon>Bacillota</taxon>
        <taxon>Bacilli</taxon>
        <taxon>Bacillales</taxon>
        <taxon>Sporolactobacillaceae</taxon>
        <taxon>Pullulanibacillus</taxon>
    </lineage>
</organism>
<comment type="function">
    <text evidence="3">Catalyzes two sequential steps in the biosynthesis of coenzyme A. In the first step cysteine is conjugated to 4'-phosphopantothenate to form 4-phosphopantothenoylcysteine. In the second step the latter compound is decarboxylated to form 4'-phosphopantotheine.</text>
</comment>
<comment type="cofactor">
    <cofactor evidence="3">
        <name>Mg(2+)</name>
        <dbReference type="ChEBI" id="CHEBI:18420"/>
    </cofactor>
</comment>
<evidence type="ECO:0000259" key="5">
    <source>
        <dbReference type="Pfam" id="PF02441"/>
    </source>
</evidence>
<dbReference type="AlphaFoldDB" id="A0A8J3EK95"/>
<dbReference type="Pfam" id="PF02441">
    <property type="entry name" value="Flavoprotein"/>
    <property type="match status" value="1"/>
</dbReference>
<keyword evidence="3 4" id="KW-0288">FMN</keyword>
<keyword evidence="3" id="KW-0479">Metal-binding</keyword>
<dbReference type="HAMAP" id="MF_02225">
    <property type="entry name" value="CoaBC"/>
    <property type="match status" value="1"/>
</dbReference>
<dbReference type="GO" id="GO:0015941">
    <property type="term" value="P:pantothenate catabolic process"/>
    <property type="evidence" value="ECO:0007669"/>
    <property type="project" value="InterPro"/>
</dbReference>
<feature type="active site" description="Proton donor" evidence="3">
    <location>
        <position position="158"/>
    </location>
</feature>
<feature type="binding site" evidence="3">
    <location>
        <position position="346"/>
    </location>
    <ligand>
        <name>CTP</name>
        <dbReference type="ChEBI" id="CHEBI:37563"/>
    </ligand>
</feature>
<dbReference type="Gene3D" id="3.40.50.1950">
    <property type="entry name" value="Flavin prenyltransferase-like"/>
    <property type="match status" value="1"/>
</dbReference>
<evidence type="ECO:0000256" key="2">
    <source>
        <dbReference type="ARBA" id="ARBA00023239"/>
    </source>
</evidence>
<feature type="region of interest" description="Phosphopantothenoylcysteine decarboxylase" evidence="3">
    <location>
        <begin position="1"/>
        <end position="195"/>
    </location>
</feature>
<dbReference type="PANTHER" id="PTHR14359:SF6">
    <property type="entry name" value="PHOSPHOPANTOTHENOYLCYSTEINE DECARBOXYLASE"/>
    <property type="match status" value="1"/>
</dbReference>
<feature type="domain" description="Flavoprotein" evidence="5">
    <location>
        <begin position="6"/>
        <end position="176"/>
    </location>
</feature>
<dbReference type="GO" id="GO:0004633">
    <property type="term" value="F:phosphopantothenoylcysteine decarboxylase activity"/>
    <property type="evidence" value="ECO:0007669"/>
    <property type="project" value="UniProtKB-UniRule"/>
</dbReference>
<keyword evidence="8" id="KW-1185">Reference proteome</keyword>
<proteinExistence type="inferred from homology"/>
<name>A0A8J3EK95_9BACL</name>
<comment type="catalytic activity">
    <reaction evidence="3 4">
        <text>N-[(R)-4-phosphopantothenoyl]-L-cysteine + H(+) = (R)-4'-phosphopantetheine + CO2</text>
        <dbReference type="Rhea" id="RHEA:16793"/>
        <dbReference type="ChEBI" id="CHEBI:15378"/>
        <dbReference type="ChEBI" id="CHEBI:16526"/>
        <dbReference type="ChEBI" id="CHEBI:59458"/>
        <dbReference type="ChEBI" id="CHEBI:61723"/>
        <dbReference type="EC" id="4.1.1.36"/>
    </reaction>
</comment>
<keyword evidence="3" id="KW-0511">Multifunctional enzyme</keyword>
<comment type="pathway">
    <text evidence="3 4">Cofactor biosynthesis; coenzyme A biosynthesis; CoA from (R)-pantothenate: step 2/5.</text>
</comment>
<feature type="binding site" evidence="3">
    <location>
        <position position="294"/>
    </location>
    <ligand>
        <name>CTP</name>
        <dbReference type="ChEBI" id="CHEBI:37563"/>
    </ligand>
</feature>
<dbReference type="EC" id="4.1.1.36" evidence="3"/>
<feature type="binding site" evidence="3">
    <location>
        <begin position="310"/>
        <end position="313"/>
    </location>
    <ligand>
        <name>CTP</name>
        <dbReference type="ChEBI" id="CHEBI:37563"/>
    </ligand>
</feature>
<sequence length="408" mass="44748">MTIENKTIVLIVSGGIAAYKACTLTSALVKKGANVEVIMTEGAKAFVSPVTFQALSRNPVHDDLYTEKVPHQITHIDLADRADRVVVAPATANIIAKMAMGLADDLATTVMLATKAPLWVAPAMNVNMYHHPQVQENIEKLKALNYHILDPAAGNLACGWVGKGRMVEPEEIAEALEASFNESSKEKSLDLKGKHWIVTAGPTQEKLDPVRYFTNRSSGKMGYAIAEAAARFGAEVTLVSGPTTLETPTGVERIDIESAEDMYREVMQRYEAADVVVKAAAVADYRPEQSTEHKIKKSQEALTVTFVRNPDILKTLGQQKKKQILVGFAAETDNLERYAMEKLDKKHLDMIVANNVGATDSGFAVDTNRVTLFYKNGKKRALELMSKQNVAIELCYEIGKLLKSRDAE</sequence>
<comment type="similarity">
    <text evidence="3 4">In the C-terminal section; belongs to the PPC synthetase family.</text>
</comment>
<comment type="caution">
    <text evidence="7">The sequence shown here is derived from an EMBL/GenBank/DDBJ whole genome shotgun (WGS) entry which is preliminary data.</text>
</comment>
<comment type="similarity">
    <text evidence="3 4">In the N-terminal section; belongs to the HFCD (homo-oligomeric flavin containing Cys decarboxylase) superfamily.</text>
</comment>
<reference evidence="7" key="2">
    <citation type="submission" date="2020-09" db="EMBL/GenBank/DDBJ databases">
        <authorList>
            <person name="Sun Q."/>
            <person name="Zhou Y."/>
        </authorList>
    </citation>
    <scope>NUCLEOTIDE SEQUENCE</scope>
    <source>
        <strain evidence="7">CGMCC 1.12777</strain>
    </source>
</reference>
<dbReference type="SUPFAM" id="SSF102645">
    <property type="entry name" value="CoaB-like"/>
    <property type="match status" value="1"/>
</dbReference>
<dbReference type="GO" id="GO:0015937">
    <property type="term" value="P:coenzyme A biosynthetic process"/>
    <property type="evidence" value="ECO:0007669"/>
    <property type="project" value="UniProtKB-UniRule"/>
</dbReference>
<dbReference type="UniPathway" id="UPA00241">
    <property type="reaction ID" value="UER00353"/>
</dbReference>
<keyword evidence="3 4" id="KW-0436">Ligase</keyword>
<dbReference type="GO" id="GO:0046872">
    <property type="term" value="F:metal ion binding"/>
    <property type="evidence" value="ECO:0007669"/>
    <property type="project" value="UniProtKB-KW"/>
</dbReference>
<accession>A0A8J3EK95</accession>
<protein>
    <recommendedName>
        <fullName evidence="3">Coenzyme A biosynthesis bifunctional protein CoaBC</fullName>
    </recommendedName>
    <alternativeName>
        <fullName evidence="3">DNA/pantothenate metabolism flavoprotein</fullName>
    </alternativeName>
    <alternativeName>
        <fullName evidence="3">Phosphopantothenoylcysteine synthetase/decarboxylase</fullName>
        <shortName evidence="3">PPCS-PPCDC</shortName>
    </alternativeName>
    <domain>
        <recommendedName>
            <fullName evidence="3">Phosphopantothenoylcysteine decarboxylase</fullName>
            <shortName evidence="3">PPC decarboxylase</shortName>
            <shortName evidence="3">PPC-DC</shortName>
            <ecNumber evidence="3">4.1.1.36</ecNumber>
        </recommendedName>
        <alternativeName>
            <fullName evidence="3">CoaC</fullName>
        </alternativeName>
    </domain>
    <domain>
        <recommendedName>
            <fullName evidence="3">Phosphopantothenate--cysteine ligase</fullName>
            <ecNumber evidence="3">6.3.2.5</ecNumber>
        </recommendedName>
        <alternativeName>
            <fullName evidence="3">CoaB</fullName>
        </alternativeName>
        <alternativeName>
            <fullName evidence="3">Phosphopantothenoylcysteine synthetase</fullName>
            <shortName evidence="3">PPC synthetase</shortName>
            <shortName evidence="3">PPC-S</shortName>
        </alternativeName>
    </domain>
</protein>
<dbReference type="InterPro" id="IPR003382">
    <property type="entry name" value="Flavoprotein"/>
</dbReference>
<reference evidence="7" key="1">
    <citation type="journal article" date="2014" name="Int. J. Syst. Evol. Microbiol.">
        <title>Complete genome sequence of Corynebacterium casei LMG S-19264T (=DSM 44701T), isolated from a smear-ripened cheese.</title>
        <authorList>
            <consortium name="US DOE Joint Genome Institute (JGI-PGF)"/>
            <person name="Walter F."/>
            <person name="Albersmeier A."/>
            <person name="Kalinowski J."/>
            <person name="Ruckert C."/>
        </authorList>
    </citation>
    <scope>NUCLEOTIDE SEQUENCE</scope>
    <source>
        <strain evidence="7">CGMCC 1.12777</strain>
    </source>
</reference>
<keyword evidence="1 3" id="KW-0210">Decarboxylase</keyword>